<reference evidence="10 11" key="1">
    <citation type="journal article" date="2018" name="Gigascience">
        <title>Genomes of trombidid mites reveal novel predicted allergens and laterally-transferred genes associated with secondary metabolism.</title>
        <authorList>
            <person name="Dong X."/>
            <person name="Chaisiri K."/>
            <person name="Xia D."/>
            <person name="Armstrong S.D."/>
            <person name="Fang Y."/>
            <person name="Donnelly M.J."/>
            <person name="Kadowaki T."/>
            <person name="McGarry J.W."/>
            <person name="Darby A.C."/>
            <person name="Makepeace B.L."/>
        </authorList>
    </citation>
    <scope>NUCLEOTIDE SEQUENCE [LARGE SCALE GENOMIC DNA]</scope>
    <source>
        <strain evidence="10">UoL-UT</strain>
    </source>
</reference>
<feature type="transmembrane region" description="Helical" evidence="8">
    <location>
        <begin position="139"/>
        <end position="157"/>
    </location>
</feature>
<dbReference type="STRING" id="299467.A0A443SWR8"/>
<dbReference type="PANTHER" id="PTHR12560">
    <property type="entry name" value="LONGEVITY ASSURANCE FACTOR 1 LAG1"/>
    <property type="match status" value="1"/>
</dbReference>
<evidence type="ECO:0000256" key="4">
    <source>
        <dbReference type="ARBA" id="ARBA00022692"/>
    </source>
</evidence>
<dbReference type="InterPro" id="IPR016439">
    <property type="entry name" value="Lag1/Lac1-like"/>
</dbReference>
<dbReference type="SMART" id="SM00724">
    <property type="entry name" value="TLC"/>
    <property type="match status" value="1"/>
</dbReference>
<evidence type="ECO:0000256" key="8">
    <source>
        <dbReference type="SAM" id="Phobius"/>
    </source>
</evidence>
<dbReference type="PANTHER" id="PTHR12560:SF58">
    <property type="entry name" value="CERAMIDE SYNTHASE 1"/>
    <property type="match status" value="1"/>
</dbReference>
<accession>A0A443SWR8</accession>
<dbReference type="EMBL" id="NCKV01000012">
    <property type="protein sequence ID" value="RWS31965.1"/>
    <property type="molecule type" value="Genomic_DNA"/>
</dbReference>
<dbReference type="VEuPathDB" id="VectorBase:LDEU000077"/>
<dbReference type="GO" id="GO:0050291">
    <property type="term" value="F:sphingosine N-acyltransferase activity"/>
    <property type="evidence" value="ECO:0007669"/>
    <property type="project" value="InterPro"/>
</dbReference>
<dbReference type="InterPro" id="IPR006634">
    <property type="entry name" value="TLC-dom"/>
</dbReference>
<gene>
    <name evidence="10" type="ORF">B4U80_01530</name>
</gene>
<dbReference type="Pfam" id="PF03798">
    <property type="entry name" value="TRAM_LAG1_CLN8"/>
    <property type="match status" value="1"/>
</dbReference>
<keyword evidence="5 8" id="KW-1133">Transmembrane helix</keyword>
<keyword evidence="6 7" id="KW-0472">Membrane</keyword>
<evidence type="ECO:0000313" key="10">
    <source>
        <dbReference type="EMBL" id="RWS31965.1"/>
    </source>
</evidence>
<organism evidence="10 11">
    <name type="scientific">Leptotrombidium deliense</name>
    <dbReference type="NCBI Taxonomy" id="299467"/>
    <lineage>
        <taxon>Eukaryota</taxon>
        <taxon>Metazoa</taxon>
        <taxon>Ecdysozoa</taxon>
        <taxon>Arthropoda</taxon>
        <taxon>Chelicerata</taxon>
        <taxon>Arachnida</taxon>
        <taxon>Acari</taxon>
        <taxon>Acariformes</taxon>
        <taxon>Trombidiformes</taxon>
        <taxon>Prostigmata</taxon>
        <taxon>Anystina</taxon>
        <taxon>Parasitengona</taxon>
        <taxon>Trombiculoidea</taxon>
        <taxon>Trombiculidae</taxon>
        <taxon>Leptotrombidium</taxon>
    </lineage>
</organism>
<sequence length="290" mass="34289">MNRETNERKIVLDENLKAISAQTLNCKQLKRNDGLHFDFEMMLKTPLAVYYQLPNEEREKLPESAWKFLFYSISWIFVACIILFNNDCRYFHKPSLIWKDYSMSNEIPNDVYTIFVVQLSFYIHSVYATIYVDAWRKDSLVLIGHHIITSVMLLFSLSTRCHRAGLGTIFLHDMCDILLEATKTSLYFKKQANKCYPIFEMIANVGFAFIARLYWFPLRVLYNTSVYLNEHNIKVPFTFFINCLLYVLLSMNIYWFAFILNLLYKVIGGQIVEDVRDFDDAEHREESVSK</sequence>
<feature type="domain" description="TLC" evidence="9">
    <location>
        <begin position="59"/>
        <end position="268"/>
    </location>
</feature>
<dbReference type="OrthoDB" id="537032at2759"/>
<feature type="transmembrane region" description="Helical" evidence="8">
    <location>
        <begin position="237"/>
        <end position="264"/>
    </location>
</feature>
<evidence type="ECO:0000259" key="9">
    <source>
        <dbReference type="PROSITE" id="PS50922"/>
    </source>
</evidence>
<name>A0A443SWR8_9ACAR</name>
<evidence type="ECO:0000256" key="6">
    <source>
        <dbReference type="ARBA" id="ARBA00023136"/>
    </source>
</evidence>
<evidence type="ECO:0000256" key="3">
    <source>
        <dbReference type="ARBA" id="ARBA00004991"/>
    </source>
</evidence>
<evidence type="ECO:0000256" key="5">
    <source>
        <dbReference type="ARBA" id="ARBA00022989"/>
    </source>
</evidence>
<keyword evidence="11" id="KW-1185">Reference proteome</keyword>
<dbReference type="Proteomes" id="UP000288716">
    <property type="component" value="Unassembled WGS sequence"/>
</dbReference>
<protein>
    <submittedName>
        <fullName evidence="10">Ceramide synthase 1-like protein</fullName>
    </submittedName>
</protein>
<feature type="transmembrane region" description="Helical" evidence="8">
    <location>
        <begin position="198"/>
        <end position="217"/>
    </location>
</feature>
<comment type="pathway">
    <text evidence="2">Lipid metabolism; sphingolipid metabolism.</text>
</comment>
<dbReference type="GO" id="GO:0046513">
    <property type="term" value="P:ceramide biosynthetic process"/>
    <property type="evidence" value="ECO:0007669"/>
    <property type="project" value="InterPro"/>
</dbReference>
<comment type="caution">
    <text evidence="10">The sequence shown here is derived from an EMBL/GenBank/DDBJ whole genome shotgun (WGS) entry which is preliminary data.</text>
</comment>
<comment type="pathway">
    <text evidence="3">Sphingolipid metabolism.</text>
</comment>
<evidence type="ECO:0000256" key="2">
    <source>
        <dbReference type="ARBA" id="ARBA00004760"/>
    </source>
</evidence>
<feature type="transmembrane region" description="Helical" evidence="8">
    <location>
        <begin position="107"/>
        <end position="127"/>
    </location>
</feature>
<comment type="subcellular location">
    <subcellularLocation>
        <location evidence="1">Membrane</location>
        <topology evidence="1">Multi-pass membrane protein</topology>
    </subcellularLocation>
</comment>
<keyword evidence="4 7" id="KW-0812">Transmembrane</keyword>
<dbReference type="AlphaFoldDB" id="A0A443SWR8"/>
<dbReference type="GO" id="GO:0016020">
    <property type="term" value="C:membrane"/>
    <property type="evidence" value="ECO:0007669"/>
    <property type="project" value="UniProtKB-SubCell"/>
</dbReference>
<dbReference type="PROSITE" id="PS50922">
    <property type="entry name" value="TLC"/>
    <property type="match status" value="1"/>
</dbReference>
<proteinExistence type="predicted"/>
<evidence type="ECO:0000256" key="1">
    <source>
        <dbReference type="ARBA" id="ARBA00004141"/>
    </source>
</evidence>
<evidence type="ECO:0000313" key="11">
    <source>
        <dbReference type="Proteomes" id="UP000288716"/>
    </source>
</evidence>
<dbReference type="UniPathway" id="UPA00222"/>
<feature type="transmembrane region" description="Helical" evidence="8">
    <location>
        <begin position="68"/>
        <end position="86"/>
    </location>
</feature>
<evidence type="ECO:0000256" key="7">
    <source>
        <dbReference type="PROSITE-ProRule" id="PRU00205"/>
    </source>
</evidence>